<dbReference type="GO" id="GO:0006636">
    <property type="term" value="P:unsaturated fatty acid biosynthetic process"/>
    <property type="evidence" value="ECO:0007669"/>
    <property type="project" value="UniProtKB-ARBA"/>
</dbReference>
<feature type="transmembrane region" description="Helical" evidence="1">
    <location>
        <begin position="294"/>
        <end position="315"/>
    </location>
</feature>
<feature type="domain" description="Cytochrome b5 heme-binding" evidence="2">
    <location>
        <begin position="24"/>
        <end position="78"/>
    </location>
</feature>
<accession>H6VQ43</accession>
<dbReference type="GO" id="GO:0016717">
    <property type="term" value="F:oxidoreductase activity, acting on paired donors, with oxidation of a pair of donors resulting in the reduction of molecular oxygen to two molecules of water"/>
    <property type="evidence" value="ECO:0007669"/>
    <property type="project" value="TreeGrafter"/>
</dbReference>
<proteinExistence type="evidence at transcript level"/>
<dbReference type="Gene3D" id="3.10.120.10">
    <property type="entry name" value="Cytochrome b5-like heme/steroid binding domain"/>
    <property type="match status" value="1"/>
</dbReference>
<dbReference type="InterPro" id="IPR001199">
    <property type="entry name" value="Cyt_B5-like_heme/steroid-bd"/>
</dbReference>
<dbReference type="InterPro" id="IPR012171">
    <property type="entry name" value="Fatty_acid_desaturase"/>
</dbReference>
<evidence type="ECO:0000259" key="2">
    <source>
        <dbReference type="PROSITE" id="PS50255"/>
    </source>
</evidence>
<dbReference type="SUPFAM" id="SSF55856">
    <property type="entry name" value="Cytochrome b5-like heme/steroid binding domain"/>
    <property type="match status" value="1"/>
</dbReference>
<keyword evidence="1" id="KW-0472">Membrane</keyword>
<dbReference type="PANTHER" id="PTHR19353:SF19">
    <property type="entry name" value="DELTA(5) FATTY ACID DESATURASE C-RELATED"/>
    <property type="match status" value="1"/>
</dbReference>
<feature type="transmembrane region" description="Helical" evidence="1">
    <location>
        <begin position="271"/>
        <end position="288"/>
    </location>
</feature>
<reference evidence="3" key="1">
    <citation type="submission" date="2011-10" db="EMBL/GenBank/DDBJ databases">
        <title>Molecular cloning and stress-dependent expression of fatty acid desaturase genes in microalga Isochrysis sp. CCMM5001.</title>
        <authorList>
            <person name="Wang S."/>
        </authorList>
    </citation>
    <scope>NUCLEOTIDE SEQUENCE</scope>
</reference>
<dbReference type="GO" id="GO:0016020">
    <property type="term" value="C:membrane"/>
    <property type="evidence" value="ECO:0007669"/>
    <property type="project" value="TreeGrafter"/>
</dbReference>
<dbReference type="AlphaFoldDB" id="H6VQ43"/>
<evidence type="ECO:0000256" key="1">
    <source>
        <dbReference type="SAM" id="Phobius"/>
    </source>
</evidence>
<keyword evidence="1" id="KW-1133">Transmembrane helix</keyword>
<name>H6VQ43_ISOGA</name>
<sequence>MGTMGKGGDGAARLSRNESIEVHLYGKVLDVSAFSKSHPGGAKALRIFHQRDATEQFEMYHSPEAHKKMRAMAKGARDAPKEDEVSQSEIGKDFAALTQKLHDIGCFDPHPVDEVVKLGITLLPGIVGFYLLHNGWPALGSFLVAFSFYMSGWTSHDYLHHAVFKGSNDKLVGWNNAMGYALGAWQGYTVDWWRARHNTHHLVTNEHGNDPDIMTAPVLTYVRNNPKIAAALNAAQRWQQYYYVPAMSLMDMYWRFESIQYLAARPFAKMWGSWLLLAGHYAALFYLFRGQMAWLLFTMLCRGFLTGIVVFSTHYGEDILDGGKHGMTLVEQTALTSRNITGGYLVNVLTGYISLQTEHHLWPMMPTGHLEKAQPFCREFFKKHNLLYRESNLYECVKYNIKALEYESALSKARKVE</sequence>
<dbReference type="PROSITE" id="PS50255">
    <property type="entry name" value="CYTOCHROME_B5_2"/>
    <property type="match status" value="1"/>
</dbReference>
<dbReference type="Pfam" id="PF00173">
    <property type="entry name" value="Cyt-b5"/>
    <property type="match status" value="1"/>
</dbReference>
<dbReference type="CDD" id="cd03506">
    <property type="entry name" value="Delta6-FADS-like"/>
    <property type="match status" value="1"/>
</dbReference>
<dbReference type="GO" id="GO:0042759">
    <property type="term" value="P:long-chain fatty acid biosynthetic process"/>
    <property type="evidence" value="ECO:0007669"/>
    <property type="project" value="UniProtKB-ARBA"/>
</dbReference>
<dbReference type="PANTHER" id="PTHR19353">
    <property type="entry name" value="FATTY ACID DESATURASE 2"/>
    <property type="match status" value="1"/>
</dbReference>
<dbReference type="InterPro" id="IPR005804">
    <property type="entry name" value="FA_desaturase_dom"/>
</dbReference>
<dbReference type="PIRSF" id="PIRSF015921">
    <property type="entry name" value="FA_sphinglp_des"/>
    <property type="match status" value="1"/>
</dbReference>
<protein>
    <submittedName>
        <fullName evidence="3">Delta-8 oleate desaturase</fullName>
    </submittedName>
</protein>
<dbReference type="InterPro" id="IPR036400">
    <property type="entry name" value="Cyt_B5-like_heme/steroid_sf"/>
</dbReference>
<organism evidence="3">
    <name type="scientific">Isochrysis galbana</name>
    <name type="common">Marine planktonic alga</name>
    <dbReference type="NCBI Taxonomy" id="37099"/>
    <lineage>
        <taxon>Eukaryota</taxon>
        <taxon>Haptista</taxon>
        <taxon>Haptophyta</taxon>
        <taxon>Prymnesiophyceae</taxon>
        <taxon>Isochrysidales</taxon>
        <taxon>Isochrysidaceae</taxon>
        <taxon>Isochrysis</taxon>
    </lineage>
</organism>
<dbReference type="Pfam" id="PF00487">
    <property type="entry name" value="FA_desaturase"/>
    <property type="match status" value="1"/>
</dbReference>
<dbReference type="EMBL" id="JN854293">
    <property type="protein sequence ID" value="AFB82640.1"/>
    <property type="molecule type" value="mRNA"/>
</dbReference>
<evidence type="ECO:0000313" key="3">
    <source>
        <dbReference type="EMBL" id="AFB82640.1"/>
    </source>
</evidence>
<keyword evidence="1" id="KW-0812">Transmembrane</keyword>